<dbReference type="Pfam" id="PF00791">
    <property type="entry name" value="ZU5"/>
    <property type="match status" value="1"/>
</dbReference>
<evidence type="ECO:0000256" key="6">
    <source>
        <dbReference type="ARBA" id="ARBA00022729"/>
    </source>
</evidence>
<keyword evidence="3 13" id="KW-0217">Developmental protein</keyword>
<dbReference type="AlphaFoldDB" id="A0A8J2W5D9"/>
<evidence type="ECO:0000256" key="2">
    <source>
        <dbReference type="ARBA" id="ARBA00009844"/>
    </source>
</evidence>
<organism evidence="18 19">
    <name type="scientific">Daphnia galeata</name>
    <dbReference type="NCBI Taxonomy" id="27404"/>
    <lineage>
        <taxon>Eukaryota</taxon>
        <taxon>Metazoa</taxon>
        <taxon>Ecdysozoa</taxon>
        <taxon>Arthropoda</taxon>
        <taxon>Crustacea</taxon>
        <taxon>Branchiopoda</taxon>
        <taxon>Diplostraca</taxon>
        <taxon>Cladocera</taxon>
        <taxon>Anomopoda</taxon>
        <taxon>Daphniidae</taxon>
        <taxon>Daphnia</taxon>
    </lineage>
</organism>
<evidence type="ECO:0000259" key="17">
    <source>
        <dbReference type="PROSITE" id="PS51145"/>
    </source>
</evidence>
<dbReference type="SUPFAM" id="SSF47986">
    <property type="entry name" value="DEATH domain"/>
    <property type="match status" value="1"/>
</dbReference>
<evidence type="ECO:0000256" key="10">
    <source>
        <dbReference type="ARBA" id="ARBA00023170"/>
    </source>
</evidence>
<feature type="transmembrane region" description="Helical" evidence="13">
    <location>
        <begin position="414"/>
        <end position="441"/>
    </location>
</feature>
<dbReference type="InterPro" id="IPR003599">
    <property type="entry name" value="Ig_sub"/>
</dbReference>
<evidence type="ECO:0000256" key="11">
    <source>
        <dbReference type="ARBA" id="ARBA00023180"/>
    </source>
</evidence>
<evidence type="ECO:0000256" key="8">
    <source>
        <dbReference type="ARBA" id="ARBA00023136"/>
    </source>
</evidence>
<dbReference type="PROSITE" id="PS50835">
    <property type="entry name" value="IG_LIKE"/>
    <property type="match status" value="1"/>
</dbReference>
<dbReference type="InterPro" id="IPR000884">
    <property type="entry name" value="TSP1_rpt"/>
</dbReference>
<dbReference type="PANTHER" id="PTHR12582:SF47">
    <property type="entry name" value="NETRIN RECEPTOR UNC-5"/>
    <property type="match status" value="1"/>
</dbReference>
<evidence type="ECO:0000256" key="14">
    <source>
        <dbReference type="SAM" id="MobiDB-lite"/>
    </source>
</evidence>
<dbReference type="InterPro" id="IPR013783">
    <property type="entry name" value="Ig-like_fold"/>
</dbReference>
<evidence type="ECO:0000256" key="5">
    <source>
        <dbReference type="ARBA" id="ARBA00022692"/>
    </source>
</evidence>
<dbReference type="Pfam" id="PF00090">
    <property type="entry name" value="TSP_1"/>
    <property type="match status" value="1"/>
</dbReference>
<dbReference type="Pfam" id="PF00531">
    <property type="entry name" value="Death"/>
    <property type="match status" value="1"/>
</dbReference>
<evidence type="ECO:0000259" key="15">
    <source>
        <dbReference type="PROSITE" id="PS50017"/>
    </source>
</evidence>
<dbReference type="OrthoDB" id="5973910at2759"/>
<dbReference type="EMBL" id="CAKKLH010000212">
    <property type="protein sequence ID" value="CAH0105992.1"/>
    <property type="molecule type" value="Genomic_DNA"/>
</dbReference>
<evidence type="ECO:0000259" key="16">
    <source>
        <dbReference type="PROSITE" id="PS50835"/>
    </source>
</evidence>
<comment type="similarity">
    <text evidence="2 13">Belongs to the unc-5 family.</text>
</comment>
<dbReference type="SMART" id="SM00409">
    <property type="entry name" value="IG"/>
    <property type="match status" value="1"/>
</dbReference>
<dbReference type="InterPro" id="IPR000906">
    <property type="entry name" value="ZU5_dom"/>
</dbReference>
<dbReference type="PANTHER" id="PTHR12582">
    <property type="entry name" value="NETRIN RECEPTOR UNC5"/>
    <property type="match status" value="1"/>
</dbReference>
<dbReference type="InterPro" id="IPR013098">
    <property type="entry name" value="Ig_I-set"/>
</dbReference>
<sequence length="1063" mass="115161">MSAPPAPASLGLCHHHGNRRWEAMNSETKATELLQVEKIKKWLMVLEIVSGAQCECGTLLEDPLATGRPGSDSTVPLFLEEPEDAYVVKSKAGTLSCRAAHALQLYFVCNGEAVRTKHHSAHEFVDPMTGIRQLEVKVDISRNDVEEYFGLDGYGCECIAWSSFGQVKSRRAKVIVAFIRKHFTENPYSRSVELERQVELRCLAPEGIPPPDVTWQKNGVTVEPKKEGSNLIVSSEGHLLVVQARLADMGNYTCVSENVAGKRISDTAVLTVLVNGGWSSWSSWSECTSTGQPNSCGRGTQKRTRLCTNPTPLNGGRTCPGSNVQKGDCTSICPVVDGRWNAWSSWSNCGPDCKHHRRRSCTSPSPSNGGKYCVGRDLMSANCTGGMCRVGGGVRADGLDISDEATKAALDTDIALYIGLSVAVAVIVIFAVIGIVMLRILRRKHGGHSPMFPVGTSEYATGYYSDQEKKCLGIQPDLTQNAGIGGANNRPPAPAYCEYTYSEPTTSGCGSASKSGALTPISEHHYDVPHLVSPSPPPLPPGLNLMPTPDGEPPVSLMSLASSPRPSSHNTSVEKTPHSDSDHSLSSTLSSSSTSGSAYDVDTLPSPSSIRPLPCNSTILPANEVGCVTMATVTSAGSRLVLPDAGVALMIPEGALKNGQMQEHYLAILREDRYRPKISESQTLLSPIMLCGPSDVVFKKPAILSFQHCAALKQGQWSLSVFYSDSAPEDPPNWQKLVTLGEETINTPVFSQVDAHQCHLAVDQLGHYALVGESVCPGGGNNPATKTLRLAVFSPMAANQHSLEYGLRCYVLDDTIAALDAVISLERRMGGRLVDKAKSFYFQDGGFPLCLAVDELSAGWRLVQRDVHQEVPFSQVWSSRRFDLHCAFMLERENRQVNSLSCRLAAHQQGSPHRQSIRIALADLKMSGCKVPSSPGLPRALRSLTVSSNGSAASSSAASHLTTLDPKAPVFRLQLSVRRQLCQLLDPPNARCNDWRLLAQRLSVDRYINYFATKTSPTEHILDLWEARHRESSAVTDLLNILRVMGRQDAATVLERSAGGPWM</sequence>
<dbReference type="InterPro" id="IPR003598">
    <property type="entry name" value="Ig_sub2"/>
</dbReference>
<dbReference type="InterPro" id="IPR000488">
    <property type="entry name" value="Death_dom"/>
</dbReference>
<keyword evidence="8 13" id="KW-0472">Membrane</keyword>
<comment type="subcellular location">
    <subcellularLocation>
        <location evidence="1 13">Cell membrane</location>
        <topology evidence="1 13">Single-pass type I membrane protein</topology>
    </subcellularLocation>
</comment>
<evidence type="ECO:0000256" key="1">
    <source>
        <dbReference type="ARBA" id="ARBA00004251"/>
    </source>
</evidence>
<dbReference type="InterPro" id="IPR007110">
    <property type="entry name" value="Ig-like_dom"/>
</dbReference>
<dbReference type="FunFam" id="2.60.220.30:FF:000003">
    <property type="entry name" value="Unc-5 netrin receptor C"/>
    <property type="match status" value="1"/>
</dbReference>
<dbReference type="SMART" id="SM00408">
    <property type="entry name" value="IGc2"/>
    <property type="match status" value="1"/>
</dbReference>
<dbReference type="SUPFAM" id="SSF82895">
    <property type="entry name" value="TSP-1 type 1 repeat"/>
    <property type="match status" value="2"/>
</dbReference>
<evidence type="ECO:0000313" key="19">
    <source>
        <dbReference type="Proteomes" id="UP000789390"/>
    </source>
</evidence>
<dbReference type="CDD" id="cd08781">
    <property type="entry name" value="Death_UNC5-like"/>
    <property type="match status" value="1"/>
</dbReference>
<evidence type="ECO:0000256" key="13">
    <source>
        <dbReference type="RuleBase" id="RU367033"/>
    </source>
</evidence>
<dbReference type="FunFam" id="1.10.533.10:FF:000001">
    <property type="entry name" value="Unc-5 netrin receptor B"/>
    <property type="match status" value="1"/>
</dbReference>
<dbReference type="Gene3D" id="1.10.533.10">
    <property type="entry name" value="Death Domain, Fas"/>
    <property type="match status" value="1"/>
</dbReference>
<proteinExistence type="inferred from homology"/>
<evidence type="ECO:0000313" key="18">
    <source>
        <dbReference type="EMBL" id="CAH0105992.1"/>
    </source>
</evidence>
<keyword evidence="4" id="KW-1003">Cell membrane</keyword>
<dbReference type="PROSITE" id="PS50017">
    <property type="entry name" value="DEATH_DOMAIN"/>
    <property type="match status" value="1"/>
</dbReference>
<dbReference type="InterPro" id="IPR011029">
    <property type="entry name" value="DEATH-like_dom_sf"/>
</dbReference>
<dbReference type="Pfam" id="PF07679">
    <property type="entry name" value="I-set"/>
    <property type="match status" value="1"/>
</dbReference>
<feature type="domain" description="ZU5" evidence="17">
    <location>
        <begin position="627"/>
        <end position="774"/>
    </location>
</feature>
<dbReference type="InterPro" id="IPR037936">
    <property type="entry name" value="UNC5A-D"/>
</dbReference>
<dbReference type="FunFam" id="2.20.100.10:FF:000002">
    <property type="entry name" value="Unc-5 netrin receptor C"/>
    <property type="match status" value="1"/>
</dbReference>
<keyword evidence="6" id="KW-0732">Signal</keyword>
<keyword evidence="19" id="KW-1185">Reference proteome</keyword>
<dbReference type="FunFam" id="2.20.100.10:FF:000001">
    <property type="entry name" value="semaphorin-5A isoform X1"/>
    <property type="match status" value="1"/>
</dbReference>
<dbReference type="InterPro" id="IPR057755">
    <property type="entry name" value="UNC5A-D-like_N"/>
</dbReference>
<evidence type="ECO:0000256" key="4">
    <source>
        <dbReference type="ARBA" id="ARBA00022475"/>
    </source>
</evidence>
<protein>
    <recommendedName>
        <fullName evidence="13">Netrin receptor UNC5</fullName>
    </recommendedName>
</protein>
<dbReference type="GO" id="GO:0005042">
    <property type="term" value="F:netrin receptor activity"/>
    <property type="evidence" value="ECO:0007669"/>
    <property type="project" value="UniProtKB-UniRule"/>
</dbReference>
<dbReference type="InterPro" id="IPR036179">
    <property type="entry name" value="Ig-like_dom_sf"/>
</dbReference>
<dbReference type="PROSITE" id="PS50092">
    <property type="entry name" value="TSP1"/>
    <property type="match status" value="2"/>
</dbReference>
<name>A0A8J2W5D9_9CRUS</name>
<keyword evidence="5 13" id="KW-0812">Transmembrane</keyword>
<dbReference type="Pfam" id="PF25609">
    <property type="entry name" value="Unc5_NetrinR_N"/>
    <property type="match status" value="1"/>
</dbReference>
<dbReference type="PRINTS" id="PR01705">
    <property type="entry name" value="TSP1REPEAT"/>
</dbReference>
<keyword evidence="7 13" id="KW-1133">Transmembrane helix</keyword>
<dbReference type="PROSITE" id="PS51145">
    <property type="entry name" value="ZU5"/>
    <property type="match status" value="1"/>
</dbReference>
<dbReference type="Gene3D" id="2.60.220.30">
    <property type="match status" value="1"/>
</dbReference>
<gene>
    <name evidence="18" type="ORF">DGAL_LOCUS9140</name>
</gene>
<keyword evidence="12 13" id="KW-0393">Immunoglobulin domain</keyword>
<dbReference type="GO" id="GO:0005886">
    <property type="term" value="C:plasma membrane"/>
    <property type="evidence" value="ECO:0007669"/>
    <property type="project" value="UniProtKB-SubCell"/>
</dbReference>
<accession>A0A8J2W5D9</accession>
<evidence type="ECO:0000256" key="9">
    <source>
        <dbReference type="ARBA" id="ARBA00023157"/>
    </source>
</evidence>
<evidence type="ECO:0000256" key="3">
    <source>
        <dbReference type="ARBA" id="ARBA00022473"/>
    </source>
</evidence>
<evidence type="ECO:0000256" key="12">
    <source>
        <dbReference type="ARBA" id="ARBA00023319"/>
    </source>
</evidence>
<dbReference type="SMART" id="SM00218">
    <property type="entry name" value="ZU5"/>
    <property type="match status" value="1"/>
</dbReference>
<feature type="domain" description="Death" evidence="15">
    <location>
        <begin position="994"/>
        <end position="1058"/>
    </location>
</feature>
<dbReference type="SMART" id="SM00005">
    <property type="entry name" value="DEATH"/>
    <property type="match status" value="1"/>
</dbReference>
<dbReference type="Gene3D" id="2.60.40.10">
    <property type="entry name" value="Immunoglobulins"/>
    <property type="match status" value="2"/>
</dbReference>
<dbReference type="Pfam" id="PF17217">
    <property type="entry name" value="UPA"/>
    <property type="match status" value="1"/>
</dbReference>
<keyword evidence="10 13" id="KW-0675">Receptor</keyword>
<evidence type="ECO:0000256" key="7">
    <source>
        <dbReference type="ARBA" id="ARBA00022989"/>
    </source>
</evidence>
<feature type="domain" description="Ig-like" evidence="16">
    <location>
        <begin position="181"/>
        <end position="271"/>
    </location>
</feature>
<dbReference type="Gene3D" id="2.20.100.10">
    <property type="entry name" value="Thrombospondin type-1 (TSP1) repeat"/>
    <property type="match status" value="2"/>
</dbReference>
<feature type="compositionally biased region" description="Polar residues" evidence="14">
    <location>
        <begin position="559"/>
        <end position="574"/>
    </location>
</feature>
<dbReference type="FunFam" id="2.60.40.10:FF:000037">
    <property type="entry name" value="Unc-5 netrin receptor C"/>
    <property type="match status" value="1"/>
</dbReference>
<dbReference type="SMART" id="SM00209">
    <property type="entry name" value="TSP1"/>
    <property type="match status" value="2"/>
</dbReference>
<dbReference type="SUPFAM" id="SSF48726">
    <property type="entry name" value="Immunoglobulin"/>
    <property type="match status" value="1"/>
</dbReference>
<feature type="region of interest" description="Disordered" evidence="14">
    <location>
        <begin position="527"/>
        <end position="605"/>
    </location>
</feature>
<dbReference type="InterPro" id="IPR036383">
    <property type="entry name" value="TSP1_rpt_sf"/>
</dbReference>
<keyword evidence="11" id="KW-0325">Glycoprotein</keyword>
<feature type="compositionally biased region" description="Low complexity" evidence="14">
    <location>
        <begin position="584"/>
        <end position="595"/>
    </location>
</feature>
<dbReference type="InterPro" id="IPR033772">
    <property type="entry name" value="UPA"/>
</dbReference>
<keyword evidence="9" id="KW-1015">Disulfide bond</keyword>
<comment type="caution">
    <text evidence="18">The sequence shown here is derived from an EMBL/GenBank/DDBJ whole genome shotgun (WGS) entry which is preliminary data.</text>
</comment>
<comment type="function">
    <text evidence="13">Receptor for netrin required for axon guidance. Mediates axon repulsion of neuronal growth cones in the developing nervous system upon ligand binding.</text>
</comment>
<dbReference type="GO" id="GO:0008045">
    <property type="term" value="P:motor neuron axon guidance"/>
    <property type="evidence" value="ECO:0007669"/>
    <property type="project" value="TreeGrafter"/>
</dbReference>
<dbReference type="Proteomes" id="UP000789390">
    <property type="component" value="Unassembled WGS sequence"/>
</dbReference>
<reference evidence="18" key="1">
    <citation type="submission" date="2021-11" db="EMBL/GenBank/DDBJ databases">
        <authorList>
            <person name="Schell T."/>
        </authorList>
    </citation>
    <scope>NUCLEOTIDE SEQUENCE</scope>
    <source>
        <strain evidence="18">M5</strain>
    </source>
</reference>